<evidence type="ECO:0000256" key="5">
    <source>
        <dbReference type="PROSITE-ProRule" id="PRU00169"/>
    </source>
</evidence>
<evidence type="ECO:0000313" key="7">
    <source>
        <dbReference type="EMBL" id="AHF09085.1"/>
    </source>
</evidence>
<evidence type="ECO:0000256" key="2">
    <source>
        <dbReference type="ARBA" id="ARBA00022500"/>
    </source>
</evidence>
<dbReference type="InterPro" id="IPR028976">
    <property type="entry name" value="CheC-like_sf"/>
</dbReference>
<dbReference type="Gene3D" id="3.40.50.2300">
    <property type="match status" value="1"/>
</dbReference>
<dbReference type="RefSeq" id="WP_025205206.1">
    <property type="nucleotide sequence ID" value="NZ_CP007033.1"/>
</dbReference>
<dbReference type="PANTHER" id="PTHR44591">
    <property type="entry name" value="STRESS RESPONSE REGULATOR PROTEIN 1"/>
    <property type="match status" value="1"/>
</dbReference>
<keyword evidence="2" id="KW-0145">Chemotaxis</keyword>
<gene>
    <name evidence="7" type="ORF">DEHRE_02445</name>
</gene>
<feature type="domain" description="Response regulatory" evidence="6">
    <location>
        <begin position="5"/>
        <end position="120"/>
    </location>
</feature>
<dbReference type="SUPFAM" id="SSF103039">
    <property type="entry name" value="CheC-like"/>
    <property type="match status" value="1"/>
</dbReference>
<dbReference type="InterPro" id="IPR011006">
    <property type="entry name" value="CheY-like_superfamily"/>
</dbReference>
<dbReference type="InterPro" id="IPR028051">
    <property type="entry name" value="CheX-like_dom"/>
</dbReference>
<sequence length="287" mass="31760">MSAIKVMVVDDSLFSRTLIVEILRDSGLEVVGEADSYDSLIETYERCRPDVVTMDIVMPDMDGFECSRALFVKDPNAKIILVSSMKDEESEVEARRIGISGYIQKPVDSDYLVQMINNVMAPDIHYDHLLAYGLETFKESLTQNIARMTKSPVSFASYENFGDHYLSQGITAVIGLIGRHSGSMILDMSMETAERIVEMLLKRAHRNREEVLSMVAELANIIAGVACSMLNKSDKTYSLSVSPPSLFYGTGTEIMSPNLKMDAVTAGTNFGNIFLGVGFKKGSSIWM</sequence>
<evidence type="ECO:0000313" key="8">
    <source>
        <dbReference type="Proteomes" id="UP000018934"/>
    </source>
</evidence>
<proteinExistence type="predicted"/>
<dbReference type="PROSITE" id="PS50110">
    <property type="entry name" value="RESPONSE_REGULATORY"/>
    <property type="match status" value="1"/>
</dbReference>
<dbReference type="InterPro" id="IPR050595">
    <property type="entry name" value="Bact_response_regulator"/>
</dbReference>
<keyword evidence="3 5" id="KW-0597">Phosphoprotein</keyword>
<dbReference type="Pfam" id="PF13690">
    <property type="entry name" value="CheX"/>
    <property type="match status" value="1"/>
</dbReference>
<accession>A0ABN4BSX6</accession>
<reference evidence="7 8" key="1">
    <citation type="journal article" date="2013" name="Stand. Genomic Sci.">
        <title>Complete genome sequence of Dehalobacter restrictus PER-K23(T.).</title>
        <authorList>
            <person name="Kruse T."/>
            <person name="Maillard J."/>
            <person name="Goodwin L."/>
            <person name="Woyke T."/>
            <person name="Teshima H."/>
            <person name="Bruce D."/>
            <person name="Detter C."/>
            <person name="Tapia R."/>
            <person name="Han C."/>
            <person name="Huntemann M."/>
            <person name="Wei C.L."/>
            <person name="Han J."/>
            <person name="Chen A."/>
            <person name="Kyrpides N."/>
            <person name="Szeto E."/>
            <person name="Markowitz V."/>
            <person name="Ivanova N."/>
            <person name="Pagani I."/>
            <person name="Pati A."/>
            <person name="Pitluck S."/>
            <person name="Nolan M."/>
            <person name="Holliger C."/>
            <person name="Smidt H."/>
        </authorList>
    </citation>
    <scope>NUCLEOTIDE SEQUENCE [LARGE SCALE GENOMIC DNA]</scope>
    <source>
        <strain evidence="8">DSM 9455</strain>
    </source>
</reference>
<dbReference type="Gene3D" id="3.40.1550.10">
    <property type="entry name" value="CheC-like"/>
    <property type="match status" value="1"/>
</dbReference>
<protein>
    <recommendedName>
        <fullName evidence="1">Stage 0 sporulation protein A homolog</fullName>
    </recommendedName>
</protein>
<dbReference type="InterPro" id="IPR001789">
    <property type="entry name" value="Sig_transdc_resp-reg_receiver"/>
</dbReference>
<dbReference type="Proteomes" id="UP000018934">
    <property type="component" value="Chromosome"/>
</dbReference>
<evidence type="ECO:0000256" key="4">
    <source>
        <dbReference type="ARBA" id="ARBA00024867"/>
    </source>
</evidence>
<comment type="function">
    <text evidence="4">May play the central regulatory role in sporulation. It may be an element of the effector pathway responsible for the activation of sporulation genes in response to nutritional stress. Spo0A may act in concert with spo0H (a sigma factor) to control the expression of some genes that are critical to the sporulation process.</text>
</comment>
<feature type="modified residue" description="4-aspartylphosphate" evidence="5">
    <location>
        <position position="55"/>
    </location>
</feature>
<dbReference type="EMBL" id="CP007033">
    <property type="protein sequence ID" value="AHF09085.1"/>
    <property type="molecule type" value="Genomic_DNA"/>
</dbReference>
<dbReference type="PANTHER" id="PTHR44591:SF3">
    <property type="entry name" value="RESPONSE REGULATORY DOMAIN-CONTAINING PROTEIN"/>
    <property type="match status" value="1"/>
</dbReference>
<keyword evidence="8" id="KW-1185">Reference proteome</keyword>
<name>A0ABN4BSX6_DEHRP</name>
<organism evidence="7 8">
    <name type="scientific">Dehalobacter restrictus (strain DSM 9455 / PER-K23)</name>
    <dbReference type="NCBI Taxonomy" id="871738"/>
    <lineage>
        <taxon>Bacteria</taxon>
        <taxon>Bacillati</taxon>
        <taxon>Bacillota</taxon>
        <taxon>Clostridia</taxon>
        <taxon>Eubacteriales</taxon>
        <taxon>Desulfitobacteriaceae</taxon>
        <taxon>Dehalobacter</taxon>
    </lineage>
</organism>
<evidence type="ECO:0000256" key="1">
    <source>
        <dbReference type="ARBA" id="ARBA00018672"/>
    </source>
</evidence>
<evidence type="ECO:0000259" key="6">
    <source>
        <dbReference type="PROSITE" id="PS50110"/>
    </source>
</evidence>
<dbReference type="SUPFAM" id="SSF52172">
    <property type="entry name" value="CheY-like"/>
    <property type="match status" value="1"/>
</dbReference>
<dbReference type="SMART" id="SM00448">
    <property type="entry name" value="REC"/>
    <property type="match status" value="1"/>
</dbReference>
<evidence type="ECO:0000256" key="3">
    <source>
        <dbReference type="ARBA" id="ARBA00022553"/>
    </source>
</evidence>
<dbReference type="CDD" id="cd17906">
    <property type="entry name" value="CheX"/>
    <property type="match status" value="1"/>
</dbReference>
<dbReference type="Pfam" id="PF00072">
    <property type="entry name" value="Response_reg"/>
    <property type="match status" value="1"/>
</dbReference>